<protein>
    <submittedName>
        <fullName evidence="3">Uncharacterized protein</fullName>
    </submittedName>
</protein>
<feature type="region of interest" description="Disordered" evidence="1">
    <location>
        <begin position="1"/>
        <end position="87"/>
    </location>
</feature>
<feature type="compositionally biased region" description="Low complexity" evidence="1">
    <location>
        <begin position="49"/>
        <end position="60"/>
    </location>
</feature>
<dbReference type="STRING" id="1538463.B0T36_18405"/>
<proteinExistence type="predicted"/>
<evidence type="ECO:0000256" key="2">
    <source>
        <dbReference type="SAM" id="Phobius"/>
    </source>
</evidence>
<name>A0A1V2TE37_9NOCA</name>
<evidence type="ECO:0000313" key="4">
    <source>
        <dbReference type="Proteomes" id="UP000188836"/>
    </source>
</evidence>
<keyword evidence="2" id="KW-0472">Membrane</keyword>
<gene>
    <name evidence="3" type="ORF">B0T46_16070</name>
</gene>
<keyword evidence="4" id="KW-1185">Reference proteome</keyword>
<feature type="transmembrane region" description="Helical" evidence="2">
    <location>
        <begin position="119"/>
        <end position="142"/>
    </location>
</feature>
<comment type="caution">
    <text evidence="3">The sequence shown here is derived from an EMBL/GenBank/DDBJ whole genome shotgun (WGS) entry which is preliminary data.</text>
</comment>
<dbReference type="EMBL" id="MUMY01000013">
    <property type="protein sequence ID" value="ONM47767.1"/>
    <property type="molecule type" value="Genomic_DNA"/>
</dbReference>
<evidence type="ECO:0000313" key="3">
    <source>
        <dbReference type="EMBL" id="ONM47767.1"/>
    </source>
</evidence>
<dbReference type="Proteomes" id="UP000188836">
    <property type="component" value="Unassembled WGS sequence"/>
</dbReference>
<sequence>MTVSSTEVCPMSTTTSENRTETTELRRNPDDAGVVPREGTAGHTVNTCGSGSSGSLTRTRTTTRARVSLRRPADRRPRGVRPRSASLAYGSDRAVMSSMSAAARPPAGYPQERVAQAQLGLAALAVSAALTALVVIALLGIAHLRAEPVRPSGPAGASSVVQTADVDGRGAGYPR</sequence>
<accession>A0A1V2TE37</accession>
<organism evidence="3 4">
    <name type="scientific">Nocardia donostiensis</name>
    <dbReference type="NCBI Taxonomy" id="1538463"/>
    <lineage>
        <taxon>Bacteria</taxon>
        <taxon>Bacillati</taxon>
        <taxon>Actinomycetota</taxon>
        <taxon>Actinomycetes</taxon>
        <taxon>Mycobacteriales</taxon>
        <taxon>Nocardiaceae</taxon>
        <taxon>Nocardia</taxon>
    </lineage>
</organism>
<dbReference type="AlphaFoldDB" id="A0A1V2TE37"/>
<feature type="region of interest" description="Disordered" evidence="1">
    <location>
        <begin position="149"/>
        <end position="175"/>
    </location>
</feature>
<evidence type="ECO:0000256" key="1">
    <source>
        <dbReference type="SAM" id="MobiDB-lite"/>
    </source>
</evidence>
<reference evidence="3 4" key="1">
    <citation type="journal article" date="2016" name="Antonie Van Leeuwenhoek">
        <title>Nocardia donostiensis sp. nov., isolated from human respiratory specimens.</title>
        <authorList>
            <person name="Ercibengoa M."/>
            <person name="Bell M."/>
            <person name="Marimon J.M."/>
            <person name="Humrighouse B."/>
            <person name="Klenk H.P."/>
            <person name="Potter G."/>
            <person name="Perez-Trallero E."/>
        </authorList>
    </citation>
    <scope>NUCLEOTIDE SEQUENCE [LARGE SCALE GENOMIC DNA]</scope>
    <source>
        <strain evidence="3 4">X1655</strain>
    </source>
</reference>
<keyword evidence="2" id="KW-0812">Transmembrane</keyword>
<feature type="compositionally biased region" description="Basic and acidic residues" evidence="1">
    <location>
        <begin position="18"/>
        <end position="30"/>
    </location>
</feature>
<keyword evidence="2" id="KW-1133">Transmembrane helix</keyword>